<gene>
    <name evidence="12" type="ORF">NQZ67_26350</name>
</gene>
<dbReference type="RefSeq" id="WP_257451863.1">
    <property type="nucleotide sequence ID" value="NZ_JANIPJ010000026.1"/>
</dbReference>
<reference evidence="12" key="1">
    <citation type="submission" date="2022-08" db="EMBL/GenBank/DDBJ databases">
        <title>The genomic sequence of strain Paenibacillus sp. SCIV0701.</title>
        <authorList>
            <person name="Zhao H."/>
        </authorList>
    </citation>
    <scope>NUCLEOTIDE SEQUENCE</scope>
    <source>
        <strain evidence="12">SCIV0701</strain>
    </source>
</reference>
<dbReference type="SMART" id="SM00382">
    <property type="entry name" value="AAA"/>
    <property type="match status" value="1"/>
</dbReference>
<comment type="caution">
    <text evidence="12">The sequence shown here is derived from an EMBL/GenBank/DDBJ whole genome shotgun (WGS) entry which is preliminary data.</text>
</comment>
<keyword evidence="3" id="KW-1003">Cell membrane</keyword>
<dbReference type="InterPro" id="IPR011527">
    <property type="entry name" value="ABC1_TM_dom"/>
</dbReference>
<dbReference type="InterPro" id="IPR003439">
    <property type="entry name" value="ABC_transporter-like_ATP-bd"/>
</dbReference>
<dbReference type="PROSITE" id="PS50929">
    <property type="entry name" value="ABC_TM1F"/>
    <property type="match status" value="1"/>
</dbReference>
<comment type="subcellular location">
    <subcellularLocation>
        <location evidence="1">Cell membrane</location>
        <topology evidence="1">Multi-pass membrane protein</topology>
    </subcellularLocation>
</comment>
<dbReference type="AlphaFoldDB" id="A0A9X2SD26"/>
<keyword evidence="6 12" id="KW-0067">ATP-binding</keyword>
<evidence type="ECO:0000256" key="1">
    <source>
        <dbReference type="ARBA" id="ARBA00004651"/>
    </source>
</evidence>
<name>A0A9X2SD26_9BACL</name>
<dbReference type="InterPro" id="IPR036640">
    <property type="entry name" value="ABC1_TM_sf"/>
</dbReference>
<dbReference type="InterPro" id="IPR003593">
    <property type="entry name" value="AAA+_ATPase"/>
</dbReference>
<dbReference type="EMBL" id="JANIPJ010000026">
    <property type="protein sequence ID" value="MCR2807413.1"/>
    <property type="molecule type" value="Genomic_DNA"/>
</dbReference>
<feature type="transmembrane region" description="Helical" evidence="9">
    <location>
        <begin position="159"/>
        <end position="177"/>
    </location>
</feature>
<dbReference type="Proteomes" id="UP001141950">
    <property type="component" value="Unassembled WGS sequence"/>
</dbReference>
<evidence type="ECO:0000256" key="6">
    <source>
        <dbReference type="ARBA" id="ARBA00022840"/>
    </source>
</evidence>
<evidence type="ECO:0000256" key="9">
    <source>
        <dbReference type="SAM" id="Phobius"/>
    </source>
</evidence>
<dbReference type="GO" id="GO:0005524">
    <property type="term" value="F:ATP binding"/>
    <property type="evidence" value="ECO:0007669"/>
    <property type="project" value="UniProtKB-KW"/>
</dbReference>
<dbReference type="CDD" id="cd07346">
    <property type="entry name" value="ABC_6TM_exporters"/>
    <property type="match status" value="1"/>
</dbReference>
<dbReference type="GO" id="GO:0016887">
    <property type="term" value="F:ATP hydrolysis activity"/>
    <property type="evidence" value="ECO:0007669"/>
    <property type="project" value="InterPro"/>
</dbReference>
<evidence type="ECO:0000256" key="2">
    <source>
        <dbReference type="ARBA" id="ARBA00022448"/>
    </source>
</evidence>
<evidence type="ECO:0000256" key="4">
    <source>
        <dbReference type="ARBA" id="ARBA00022692"/>
    </source>
</evidence>
<evidence type="ECO:0000256" key="8">
    <source>
        <dbReference type="ARBA" id="ARBA00023136"/>
    </source>
</evidence>
<keyword evidence="7 9" id="KW-1133">Transmembrane helix</keyword>
<dbReference type="PROSITE" id="PS00211">
    <property type="entry name" value="ABC_TRANSPORTER_1"/>
    <property type="match status" value="1"/>
</dbReference>
<evidence type="ECO:0000256" key="3">
    <source>
        <dbReference type="ARBA" id="ARBA00022475"/>
    </source>
</evidence>
<feature type="domain" description="ABC transmembrane type-1" evidence="11">
    <location>
        <begin position="45"/>
        <end position="326"/>
    </location>
</feature>
<keyword evidence="4 9" id="KW-0812">Transmembrane</keyword>
<dbReference type="SUPFAM" id="SSF90123">
    <property type="entry name" value="ABC transporter transmembrane region"/>
    <property type="match status" value="1"/>
</dbReference>
<sequence length="603" mass="66326">MTRNPSAVRVLLGALRDQWRSTLQAASIGRRLLAPLLIRHWRAHAGLLVLVFVEIALTLVTAWLMGAMTDAAVGKRFEELLGMIPWAVGIVALNIAAGYIGIHLQLRASDRLMRDMREQLLRHILLLPPRYTDQSRAGTLLTHFNQDIYGIEGMIGSNLIQILRFPIIFAAVLIYMAQIHWALAVVSIAAAPLVAVVGGTFGLLLKRNSRATYDQVERMNVFLSEIIHGLSVIRSFTLEKQSYDRYTAQSERLYGLALQETRLRGIYSAFGQVAGSGIFLFSLCFGAYLVSTAQITVGSMVAFLNLTGHLIYPLTGMAGLWIGFQNSIPALERLAAVLDQPTESTRLSEYTPSEAHGLPVRFEDVCFGYDDEHRVIHHIGLHIEAGQTVAIVGPSGAGKSTLFALLQGLYRPQYGEITVGNIPIDRLSPAELRSSIAVVSQDTFLFAGTIRDNLLLARPGVTEAEMVAAARAASLHDFIMEQPEGYETKVGERGIGLSGGQRQRIAIVRAILKDAPILLLDEATSALDSETEHEVQQALEQLQLGRTTIVIAHRLSTVIHADRIIVMQEGRIVEAGRHDELVQQSGPYQRLLQRQLIEQSTSA</sequence>
<dbReference type="Pfam" id="PF00664">
    <property type="entry name" value="ABC_membrane"/>
    <property type="match status" value="1"/>
</dbReference>
<dbReference type="Gene3D" id="3.40.50.300">
    <property type="entry name" value="P-loop containing nucleotide triphosphate hydrolases"/>
    <property type="match status" value="1"/>
</dbReference>
<keyword evidence="5" id="KW-0547">Nucleotide-binding</keyword>
<proteinExistence type="predicted"/>
<dbReference type="InterPro" id="IPR039421">
    <property type="entry name" value="Type_1_exporter"/>
</dbReference>
<dbReference type="FunFam" id="3.40.50.300:FF:000221">
    <property type="entry name" value="Multidrug ABC transporter ATP-binding protein"/>
    <property type="match status" value="1"/>
</dbReference>
<evidence type="ECO:0000313" key="12">
    <source>
        <dbReference type="EMBL" id="MCR2807413.1"/>
    </source>
</evidence>
<feature type="transmembrane region" description="Helical" evidence="9">
    <location>
        <begin position="84"/>
        <end position="106"/>
    </location>
</feature>
<dbReference type="Gene3D" id="1.20.1560.10">
    <property type="entry name" value="ABC transporter type 1, transmembrane domain"/>
    <property type="match status" value="1"/>
</dbReference>
<protein>
    <submittedName>
        <fullName evidence="12">ABC transporter ATP-binding protein/permease</fullName>
    </submittedName>
</protein>
<keyword evidence="8 9" id="KW-0472">Membrane</keyword>
<dbReference type="GO" id="GO:0005886">
    <property type="term" value="C:plasma membrane"/>
    <property type="evidence" value="ECO:0007669"/>
    <property type="project" value="UniProtKB-SubCell"/>
</dbReference>
<evidence type="ECO:0000313" key="13">
    <source>
        <dbReference type="Proteomes" id="UP001141950"/>
    </source>
</evidence>
<dbReference type="SUPFAM" id="SSF52540">
    <property type="entry name" value="P-loop containing nucleoside triphosphate hydrolases"/>
    <property type="match status" value="1"/>
</dbReference>
<feature type="transmembrane region" description="Helical" evidence="9">
    <location>
        <begin position="183"/>
        <end position="205"/>
    </location>
</feature>
<evidence type="ECO:0000259" key="10">
    <source>
        <dbReference type="PROSITE" id="PS50893"/>
    </source>
</evidence>
<evidence type="ECO:0000256" key="5">
    <source>
        <dbReference type="ARBA" id="ARBA00022741"/>
    </source>
</evidence>
<dbReference type="GO" id="GO:0015421">
    <property type="term" value="F:ABC-type oligopeptide transporter activity"/>
    <property type="evidence" value="ECO:0007669"/>
    <property type="project" value="TreeGrafter"/>
</dbReference>
<dbReference type="InterPro" id="IPR017871">
    <property type="entry name" value="ABC_transporter-like_CS"/>
</dbReference>
<dbReference type="PANTHER" id="PTHR43394:SF1">
    <property type="entry name" value="ATP-BINDING CASSETTE SUB-FAMILY B MEMBER 10, MITOCHONDRIAL"/>
    <property type="match status" value="1"/>
</dbReference>
<accession>A0A9X2SD26</accession>
<feature type="transmembrane region" description="Helical" evidence="9">
    <location>
        <begin position="45"/>
        <end position="64"/>
    </location>
</feature>
<evidence type="ECO:0000259" key="11">
    <source>
        <dbReference type="PROSITE" id="PS50929"/>
    </source>
</evidence>
<dbReference type="InterPro" id="IPR027417">
    <property type="entry name" value="P-loop_NTPase"/>
</dbReference>
<evidence type="ECO:0000256" key="7">
    <source>
        <dbReference type="ARBA" id="ARBA00022989"/>
    </source>
</evidence>
<dbReference type="PANTHER" id="PTHR43394">
    <property type="entry name" value="ATP-DEPENDENT PERMEASE MDL1, MITOCHONDRIAL"/>
    <property type="match status" value="1"/>
</dbReference>
<dbReference type="PROSITE" id="PS50893">
    <property type="entry name" value="ABC_TRANSPORTER_2"/>
    <property type="match status" value="1"/>
</dbReference>
<organism evidence="12 13">
    <name type="scientific">Paenibacillus soyae</name>
    <dbReference type="NCBI Taxonomy" id="2969249"/>
    <lineage>
        <taxon>Bacteria</taxon>
        <taxon>Bacillati</taxon>
        <taxon>Bacillota</taxon>
        <taxon>Bacilli</taxon>
        <taxon>Bacillales</taxon>
        <taxon>Paenibacillaceae</taxon>
        <taxon>Paenibacillus</taxon>
    </lineage>
</organism>
<feature type="transmembrane region" description="Helical" evidence="9">
    <location>
        <begin position="266"/>
        <end position="290"/>
    </location>
</feature>
<keyword evidence="13" id="KW-1185">Reference proteome</keyword>
<feature type="transmembrane region" description="Helical" evidence="9">
    <location>
        <begin position="302"/>
        <end position="324"/>
    </location>
</feature>
<feature type="domain" description="ABC transporter" evidence="10">
    <location>
        <begin position="360"/>
        <end position="594"/>
    </location>
</feature>
<dbReference type="Pfam" id="PF00005">
    <property type="entry name" value="ABC_tran"/>
    <property type="match status" value="1"/>
</dbReference>
<keyword evidence="2" id="KW-0813">Transport</keyword>